<dbReference type="InterPro" id="IPR050508">
    <property type="entry name" value="Methyltransf_Superfamily"/>
</dbReference>
<accession>A0A235BWA2</accession>
<dbReference type="SUPFAM" id="SSF53335">
    <property type="entry name" value="S-adenosyl-L-methionine-dependent methyltransferases"/>
    <property type="match status" value="1"/>
</dbReference>
<evidence type="ECO:0000313" key="2">
    <source>
        <dbReference type="EMBL" id="OYD16522.1"/>
    </source>
</evidence>
<organism evidence="2 3">
    <name type="scientific">candidate division WOR-3 bacterium JGI_Cruoil_03_44_89</name>
    <dbReference type="NCBI Taxonomy" id="1973748"/>
    <lineage>
        <taxon>Bacteria</taxon>
        <taxon>Bacteria division WOR-3</taxon>
    </lineage>
</organism>
<protein>
    <recommendedName>
        <fullName evidence="1">Methyltransferase domain-containing protein</fullName>
    </recommendedName>
</protein>
<comment type="caution">
    <text evidence="2">The sequence shown here is derived from an EMBL/GenBank/DDBJ whole genome shotgun (WGS) entry which is preliminary data.</text>
</comment>
<dbReference type="EMBL" id="NOZQ01000062">
    <property type="protein sequence ID" value="OYD16522.1"/>
    <property type="molecule type" value="Genomic_DNA"/>
</dbReference>
<sequence>MSNKIKERHHHSNFAFRIISLMHDNPLLPIFRNPYKLLKTAGLKPGQKVLEVGCGPGFFTIPATKIVGKEGFIYAIDVHPLAIERVKKKIEKEGIKNLTPIFANASNTGLPDRSIDLAFLFGLPYIAGGLKNVISEMYRILKPGGVLSFEKTIGSKKKLIEEVERGGFIYSGGQARIFLFTPLEEATDFS</sequence>
<evidence type="ECO:0000259" key="1">
    <source>
        <dbReference type="Pfam" id="PF13847"/>
    </source>
</evidence>
<name>A0A235BWA2_UNCW3</name>
<dbReference type="Proteomes" id="UP000215215">
    <property type="component" value="Unassembled WGS sequence"/>
</dbReference>
<dbReference type="InterPro" id="IPR029063">
    <property type="entry name" value="SAM-dependent_MTases_sf"/>
</dbReference>
<dbReference type="AlphaFoldDB" id="A0A235BWA2"/>
<dbReference type="CDD" id="cd02440">
    <property type="entry name" value="AdoMet_MTases"/>
    <property type="match status" value="1"/>
</dbReference>
<dbReference type="InterPro" id="IPR025714">
    <property type="entry name" value="Methyltranfer_dom"/>
</dbReference>
<evidence type="ECO:0000313" key="3">
    <source>
        <dbReference type="Proteomes" id="UP000215215"/>
    </source>
</evidence>
<dbReference type="PANTHER" id="PTHR42912:SF93">
    <property type="entry name" value="N6-ADENOSINE-METHYLTRANSFERASE TMT1A"/>
    <property type="match status" value="1"/>
</dbReference>
<gene>
    <name evidence="2" type="ORF">CH333_03210</name>
</gene>
<dbReference type="Pfam" id="PF13847">
    <property type="entry name" value="Methyltransf_31"/>
    <property type="match status" value="1"/>
</dbReference>
<feature type="domain" description="Methyltransferase" evidence="1">
    <location>
        <begin position="44"/>
        <end position="164"/>
    </location>
</feature>
<reference evidence="2 3" key="1">
    <citation type="submission" date="2017-07" db="EMBL/GenBank/DDBJ databases">
        <title>Recovery of genomes from metagenomes via a dereplication, aggregation, and scoring strategy.</title>
        <authorList>
            <person name="Sieber C.M."/>
            <person name="Probst A.J."/>
            <person name="Sharrar A."/>
            <person name="Thomas B.C."/>
            <person name="Hess M."/>
            <person name="Tringe S.G."/>
            <person name="Banfield J.F."/>
        </authorList>
    </citation>
    <scope>NUCLEOTIDE SEQUENCE [LARGE SCALE GENOMIC DNA]</scope>
    <source>
        <strain evidence="2">JGI_Cruoil_03_44_89</strain>
    </source>
</reference>
<dbReference type="Gene3D" id="3.40.50.150">
    <property type="entry name" value="Vaccinia Virus protein VP39"/>
    <property type="match status" value="1"/>
</dbReference>
<dbReference type="GO" id="GO:0008168">
    <property type="term" value="F:methyltransferase activity"/>
    <property type="evidence" value="ECO:0007669"/>
    <property type="project" value="TreeGrafter"/>
</dbReference>
<dbReference type="PANTHER" id="PTHR42912">
    <property type="entry name" value="METHYLTRANSFERASE"/>
    <property type="match status" value="1"/>
</dbReference>
<proteinExistence type="predicted"/>